<evidence type="ECO:0000313" key="7">
    <source>
        <dbReference type="EMBL" id="ABZ01259.1"/>
    </source>
</evidence>
<dbReference type="GO" id="GO:0015643">
    <property type="term" value="F:toxic substance binding"/>
    <property type="evidence" value="ECO:0007669"/>
    <property type="project" value="InterPro"/>
</dbReference>
<dbReference type="GO" id="GO:0030153">
    <property type="term" value="P:bacteriocin immunity"/>
    <property type="evidence" value="ECO:0007669"/>
    <property type="project" value="UniProtKB-KW"/>
</dbReference>
<dbReference type="Pfam" id="PF01320">
    <property type="entry name" value="Colicin_Pyocin"/>
    <property type="match status" value="1"/>
</dbReference>
<keyword evidence="3" id="KW-0044">Antibiotic</keyword>
<dbReference type="InterPro" id="IPR016128">
    <property type="entry name" value="Pyosin/cloacin_T_dom"/>
</dbReference>
<dbReference type="CDD" id="cd16363">
    <property type="entry name" value="Col_Im_like"/>
    <property type="match status" value="1"/>
</dbReference>
<evidence type="ECO:0000313" key="8">
    <source>
        <dbReference type="Proteomes" id="UP000002157"/>
    </source>
</evidence>
<keyword evidence="4" id="KW-0079">Bacteriocin immunity</keyword>
<dbReference type="InterPro" id="IPR036302">
    <property type="entry name" value="Pyosin/cloacin_T_dom_sf"/>
</dbReference>
<name>B0KQC9_PSEPG</name>
<accession>B0KQC9</accession>
<evidence type="ECO:0000256" key="3">
    <source>
        <dbReference type="ARBA" id="ARBA00023022"/>
    </source>
</evidence>
<dbReference type="InterPro" id="IPR035900">
    <property type="entry name" value="Colicin_E_sf"/>
</dbReference>
<evidence type="ECO:0000259" key="6">
    <source>
        <dbReference type="Pfam" id="PF06958"/>
    </source>
</evidence>
<dbReference type="AlphaFoldDB" id="B0KQC9"/>
<dbReference type="HOGENOM" id="CLU_539530_0_0_6"/>
<comment type="similarity">
    <text evidence="1">Belongs to the colicins ColE2/ColE8/ColE9 and pyocins S1/S2 family.</text>
</comment>
<dbReference type="GO" id="GO:0042742">
    <property type="term" value="P:defense response to bacterium"/>
    <property type="evidence" value="ECO:0007669"/>
    <property type="project" value="UniProtKB-KW"/>
</dbReference>
<dbReference type="RefSeq" id="WP_012274857.1">
    <property type="nucleotide sequence ID" value="NC_010322.1"/>
</dbReference>
<dbReference type="SUPFAM" id="SSF69369">
    <property type="entry name" value="Cloacin translocation domain"/>
    <property type="match status" value="1"/>
</dbReference>
<dbReference type="Proteomes" id="UP000002157">
    <property type="component" value="Chromosome"/>
</dbReference>
<dbReference type="EMBL" id="CP000926">
    <property type="protein sequence ID" value="ABZ01259.1"/>
    <property type="molecule type" value="Genomic_DNA"/>
</dbReference>
<feature type="domain" description="Pyosin/cloacin translocation" evidence="6">
    <location>
        <begin position="358"/>
        <end position="498"/>
    </location>
</feature>
<organism evidence="7 8">
    <name type="scientific">Pseudomonas putida (strain GB-1)</name>
    <dbReference type="NCBI Taxonomy" id="76869"/>
    <lineage>
        <taxon>Bacteria</taxon>
        <taxon>Pseudomonadati</taxon>
        <taxon>Pseudomonadota</taxon>
        <taxon>Gammaproteobacteria</taxon>
        <taxon>Pseudomonadales</taxon>
        <taxon>Pseudomonadaceae</taxon>
        <taxon>Pseudomonas</taxon>
    </lineage>
</organism>
<evidence type="ECO:0000256" key="2">
    <source>
        <dbReference type="ARBA" id="ARBA00022529"/>
    </source>
</evidence>
<dbReference type="Pfam" id="PF06958">
    <property type="entry name" value="Pyocin_S"/>
    <property type="match status" value="1"/>
</dbReference>
<sequence length="505" mass="55364">MKLESRLQDHDEQSFLSLVTTLWNVETQRSEHNALIDHFDQIVGHPAGSDLLFYSNADAVGAINSPEHIVATIKSWHQRNGLPAFKGQHLQPSRALRSMASEQRASQSSTRNLEKVRKLVAQVHAAEQQATLQLAALEQQLTIDPVASTPEQQLAFSLATLRALESIQHQAAQAVFQLERLHMSVKFALDAAVRDATSPFLDAAIQAVALQEMNAGSQRHAAALAMAQGRHSVLYARGVTLIEHLEARIAQLAKATGAGPGHGPLTLVAAADASNLHPALLMSQGLNGDVAQQQRHLIKTVRSAVAELEWQATSLQGDHPGTYADLIEFVQGTPSDDPRFGLTVPLAEILDEDRQDWADLAAERAEVDLPMRLCSMVRGARSGSTKGVKPFTRYCHVLMTSTQGPIVPSRVRVREAGWDAGRRAFAFTSETGAPVTVLWQKGSAPYPPIDISRPPSISYLHMPNVPIIERFMDLTQVQFDDYIVVFPPQAGLAPVYVMFRDRREL</sequence>
<dbReference type="GO" id="GO:0031640">
    <property type="term" value="P:killing of cells of another organism"/>
    <property type="evidence" value="ECO:0007669"/>
    <property type="project" value="UniProtKB-KW"/>
</dbReference>
<evidence type="ECO:0000256" key="5">
    <source>
        <dbReference type="ARBA" id="ARBA00023048"/>
    </source>
</evidence>
<proteinExistence type="inferred from homology"/>
<dbReference type="SUPFAM" id="SSF47345">
    <property type="entry name" value="Colicin E immunity proteins"/>
    <property type="match status" value="1"/>
</dbReference>
<protein>
    <submittedName>
        <fullName evidence="7">S-type Pyocin domain protein</fullName>
    </submittedName>
</protein>
<evidence type="ECO:0000256" key="1">
    <source>
        <dbReference type="ARBA" id="ARBA00009346"/>
    </source>
</evidence>
<dbReference type="KEGG" id="ppg:PputGB1_5377"/>
<keyword evidence="2" id="KW-0929">Antimicrobial</keyword>
<evidence type="ECO:0000256" key="4">
    <source>
        <dbReference type="ARBA" id="ARBA00023025"/>
    </source>
</evidence>
<dbReference type="InterPro" id="IPR000290">
    <property type="entry name" value="Colicin_pyocin"/>
</dbReference>
<reference evidence="7 8" key="1">
    <citation type="submission" date="2008-01" db="EMBL/GenBank/DDBJ databases">
        <title>Complete sequence of Pseudomonas putida GB-1.</title>
        <authorList>
            <consortium name="US DOE Joint Genome Institute"/>
            <person name="Copeland A."/>
            <person name="Lucas S."/>
            <person name="Lapidus A."/>
            <person name="Barry K."/>
            <person name="Glavina del Rio T."/>
            <person name="Dalin E."/>
            <person name="Tice H."/>
            <person name="Pitluck S."/>
            <person name="Bruce D."/>
            <person name="Goodwin L."/>
            <person name="Chertkov O."/>
            <person name="Brettin T."/>
            <person name="Detter J.C."/>
            <person name="Han C."/>
            <person name="Kuske C.R."/>
            <person name="Schmutz J."/>
            <person name="Larimer F."/>
            <person name="Land M."/>
            <person name="Hauser L."/>
            <person name="Kyrpides N."/>
            <person name="Kim E."/>
            <person name="McCarthy J.K."/>
            <person name="Richardson P."/>
        </authorList>
    </citation>
    <scope>NUCLEOTIDE SEQUENCE [LARGE SCALE GENOMIC DNA]</scope>
    <source>
        <strain evidence="7 8">GB-1</strain>
    </source>
</reference>
<gene>
    <name evidence="7" type="ordered locus">PputGB1_5377</name>
</gene>
<keyword evidence="5" id="KW-0078">Bacteriocin</keyword>
<dbReference type="Gene3D" id="1.10.1200.20">
    <property type="entry name" value="Colicin E immunity protein"/>
    <property type="match status" value="1"/>
</dbReference>